<sequence>MLTDEKRKKLLAGALAVVMLTGVAGCGNDKDSEWKNDNSAQNNQDEKKDEDNGGGFFHGFFPWYFIGRTFGVGQMAGVRTAPAANQKQNTAPAGSSTNPKPNANTANGSTVQQGTAGSTQSSKLGSTGTTGKSGIGSGMSRSSGSAIS</sequence>
<feature type="compositionally biased region" description="Low complexity" evidence="1">
    <location>
        <begin position="117"/>
        <end position="130"/>
    </location>
</feature>
<gene>
    <name evidence="2" type="ORF">BHW43_05625</name>
</gene>
<dbReference type="RefSeq" id="WP_303679824.1">
    <property type="nucleotide sequence ID" value="NZ_JAXUWF010000031.1"/>
</dbReference>
<accession>A0A1Q6R5N8</accession>
<dbReference type="STRING" id="626940.BHW43_05625"/>
<feature type="region of interest" description="Disordered" evidence="1">
    <location>
        <begin position="81"/>
        <end position="148"/>
    </location>
</feature>
<organism evidence="2 3">
    <name type="scientific">Phascolarctobacterium succinatutens</name>
    <dbReference type="NCBI Taxonomy" id="626940"/>
    <lineage>
        <taxon>Bacteria</taxon>
        <taxon>Bacillati</taxon>
        <taxon>Bacillota</taxon>
        <taxon>Negativicutes</taxon>
        <taxon>Acidaminococcales</taxon>
        <taxon>Acidaminococcaceae</taxon>
        <taxon>Phascolarctobacterium</taxon>
    </lineage>
</organism>
<evidence type="ECO:0000256" key="1">
    <source>
        <dbReference type="SAM" id="MobiDB-lite"/>
    </source>
</evidence>
<comment type="caution">
    <text evidence="2">The sequence shown here is derived from an EMBL/GenBank/DDBJ whole genome shotgun (WGS) entry which is preliminary data.</text>
</comment>
<evidence type="ECO:0000313" key="2">
    <source>
        <dbReference type="EMBL" id="OLA37688.1"/>
    </source>
</evidence>
<feature type="compositionally biased region" description="Low complexity" evidence="1">
    <location>
        <begin position="138"/>
        <end position="148"/>
    </location>
</feature>
<reference evidence="2 3" key="1">
    <citation type="journal article" date="2016" name="Nat. Biotechnol.">
        <title>Measurement of bacterial replication rates in microbial communities.</title>
        <authorList>
            <person name="Brown C.T."/>
            <person name="Olm M.R."/>
            <person name="Thomas B.C."/>
            <person name="Banfield J.F."/>
        </authorList>
    </citation>
    <scope>NUCLEOTIDE SEQUENCE [LARGE SCALE GENOMIC DNA]</scope>
    <source>
        <strain evidence="2">46_33</strain>
    </source>
</reference>
<feature type="compositionally biased region" description="Polar residues" evidence="1">
    <location>
        <begin position="83"/>
        <end position="116"/>
    </location>
</feature>
<dbReference type="PROSITE" id="PS51257">
    <property type="entry name" value="PROKAR_LIPOPROTEIN"/>
    <property type="match status" value="1"/>
</dbReference>
<evidence type="ECO:0008006" key="4">
    <source>
        <dbReference type="Google" id="ProtNLM"/>
    </source>
</evidence>
<proteinExistence type="predicted"/>
<feature type="region of interest" description="Disordered" evidence="1">
    <location>
        <begin position="27"/>
        <end position="55"/>
    </location>
</feature>
<name>A0A1Q6R5N8_9FIRM</name>
<dbReference type="EMBL" id="MNTG01000028">
    <property type="protein sequence ID" value="OLA37688.1"/>
    <property type="molecule type" value="Genomic_DNA"/>
</dbReference>
<dbReference type="AlphaFoldDB" id="A0A1Q6R5N8"/>
<protein>
    <recommendedName>
        <fullName evidence="4">Lipoprotein</fullName>
    </recommendedName>
</protein>
<dbReference type="Proteomes" id="UP000186777">
    <property type="component" value="Unassembled WGS sequence"/>
</dbReference>
<evidence type="ECO:0000313" key="3">
    <source>
        <dbReference type="Proteomes" id="UP000186777"/>
    </source>
</evidence>